<dbReference type="RefSeq" id="WP_153162908.1">
    <property type="nucleotide sequence ID" value="NZ_BSPX01000039.1"/>
</dbReference>
<evidence type="ECO:0000256" key="7">
    <source>
        <dbReference type="SAM" id="SignalP"/>
    </source>
</evidence>
<keyword evidence="4" id="KW-0249">Electron transport</keyword>
<feature type="chain" id="PRO_5047363537" evidence="7">
    <location>
        <begin position="22"/>
        <end position="104"/>
    </location>
</feature>
<accession>A0ABQ6FCW6</accession>
<dbReference type="SUPFAM" id="SSF46626">
    <property type="entry name" value="Cytochrome c"/>
    <property type="match status" value="1"/>
</dbReference>
<evidence type="ECO:0000256" key="5">
    <source>
        <dbReference type="ARBA" id="ARBA00023004"/>
    </source>
</evidence>
<evidence type="ECO:0000313" key="9">
    <source>
        <dbReference type="EMBL" id="GLT23136.1"/>
    </source>
</evidence>
<gene>
    <name evidence="9" type="primary">nirM</name>
    <name evidence="9" type="ORF">GCM10007933_25990</name>
</gene>
<evidence type="ECO:0000256" key="2">
    <source>
        <dbReference type="ARBA" id="ARBA00022617"/>
    </source>
</evidence>
<evidence type="ECO:0000259" key="8">
    <source>
        <dbReference type="PROSITE" id="PS51007"/>
    </source>
</evidence>
<dbReference type="PROSITE" id="PS51007">
    <property type="entry name" value="CYTC"/>
    <property type="match status" value="1"/>
</dbReference>
<keyword evidence="5 6" id="KW-0408">Iron</keyword>
<evidence type="ECO:0000256" key="3">
    <source>
        <dbReference type="ARBA" id="ARBA00022723"/>
    </source>
</evidence>
<dbReference type="InterPro" id="IPR036909">
    <property type="entry name" value="Cyt_c-like_dom_sf"/>
</dbReference>
<name>A0ABQ6FCW6_9RHOO</name>
<reference evidence="10" key="1">
    <citation type="journal article" date="2019" name="Int. J. Syst. Evol. Microbiol.">
        <title>The Global Catalogue of Microorganisms (GCM) 10K type strain sequencing project: providing services to taxonomists for standard genome sequencing and annotation.</title>
        <authorList>
            <consortium name="The Broad Institute Genomics Platform"/>
            <consortium name="The Broad Institute Genome Sequencing Center for Infectious Disease"/>
            <person name="Wu L."/>
            <person name="Ma J."/>
        </authorList>
    </citation>
    <scope>NUCLEOTIDE SEQUENCE [LARGE SCALE GENOMIC DNA]</scope>
    <source>
        <strain evidence="10">NBRC 102407</strain>
    </source>
</reference>
<evidence type="ECO:0000256" key="1">
    <source>
        <dbReference type="ARBA" id="ARBA00022448"/>
    </source>
</evidence>
<keyword evidence="2 6" id="KW-0349">Heme</keyword>
<evidence type="ECO:0000256" key="4">
    <source>
        <dbReference type="ARBA" id="ARBA00022982"/>
    </source>
</evidence>
<dbReference type="Pfam" id="PF00034">
    <property type="entry name" value="Cytochrom_C"/>
    <property type="match status" value="1"/>
</dbReference>
<dbReference type="PRINTS" id="PR00606">
    <property type="entry name" value="CYTCHROMECID"/>
</dbReference>
<dbReference type="Gene3D" id="1.10.760.10">
    <property type="entry name" value="Cytochrome c-like domain"/>
    <property type="match status" value="1"/>
</dbReference>
<evidence type="ECO:0000256" key="6">
    <source>
        <dbReference type="PROSITE-ProRule" id="PRU00433"/>
    </source>
</evidence>
<comment type="caution">
    <text evidence="9">The sequence shown here is derived from an EMBL/GenBank/DDBJ whole genome shotgun (WGS) entry which is preliminary data.</text>
</comment>
<dbReference type="InterPro" id="IPR002324">
    <property type="entry name" value="Cyt_c_ID"/>
</dbReference>
<keyword evidence="10" id="KW-1185">Reference proteome</keyword>
<organism evidence="9 10">
    <name type="scientific">Zoogloea oryzae</name>
    <dbReference type="NCBI Taxonomy" id="310767"/>
    <lineage>
        <taxon>Bacteria</taxon>
        <taxon>Pseudomonadati</taxon>
        <taxon>Pseudomonadota</taxon>
        <taxon>Betaproteobacteria</taxon>
        <taxon>Rhodocyclales</taxon>
        <taxon>Zoogloeaceae</taxon>
        <taxon>Zoogloea</taxon>
    </lineage>
</organism>
<keyword evidence="3 6" id="KW-0479">Metal-binding</keyword>
<feature type="signal peptide" evidence="7">
    <location>
        <begin position="1"/>
        <end position="21"/>
    </location>
</feature>
<dbReference type="Proteomes" id="UP001157167">
    <property type="component" value="Unassembled WGS sequence"/>
</dbReference>
<keyword evidence="7" id="KW-0732">Signal</keyword>
<feature type="domain" description="Cytochrome c" evidence="8">
    <location>
        <begin position="12"/>
        <end position="104"/>
    </location>
</feature>
<protein>
    <submittedName>
        <fullName evidence="9">Cytochrome c-551</fullName>
    </submittedName>
</protein>
<keyword evidence="1" id="KW-0813">Transport</keyword>
<evidence type="ECO:0000313" key="10">
    <source>
        <dbReference type="Proteomes" id="UP001157167"/>
    </source>
</evidence>
<sequence length="104" mass="10575">MKYSLILAALLGTLASGSALADPAAAAQKAGCMACHAMDKKLVGPAFKDIAAKYKGQGDAVAKLSDKVRKGGAGVWGPIPMPPNPAEKISDGDLKDVVGWILKG</sequence>
<dbReference type="InterPro" id="IPR009056">
    <property type="entry name" value="Cyt_c-like_dom"/>
</dbReference>
<dbReference type="EMBL" id="BSPX01000039">
    <property type="protein sequence ID" value="GLT23136.1"/>
    <property type="molecule type" value="Genomic_DNA"/>
</dbReference>
<proteinExistence type="predicted"/>